<dbReference type="InterPro" id="IPR023393">
    <property type="entry name" value="START-like_dom_sf"/>
</dbReference>
<dbReference type="AlphaFoldDB" id="A0A0D2P9Z7"/>
<dbReference type="Gene3D" id="3.30.530.20">
    <property type="match status" value="1"/>
</dbReference>
<protein>
    <recommendedName>
        <fullName evidence="3">Coenzyme Q-binding protein COQ10 START domain-containing protein</fullName>
    </recommendedName>
</protein>
<proteinExistence type="predicted"/>
<dbReference type="OrthoDB" id="509124at2759"/>
<organism evidence="1 2">
    <name type="scientific">Hypholoma sublateritium (strain FD-334 SS-4)</name>
    <dbReference type="NCBI Taxonomy" id="945553"/>
    <lineage>
        <taxon>Eukaryota</taxon>
        <taxon>Fungi</taxon>
        <taxon>Dikarya</taxon>
        <taxon>Basidiomycota</taxon>
        <taxon>Agaricomycotina</taxon>
        <taxon>Agaricomycetes</taxon>
        <taxon>Agaricomycetidae</taxon>
        <taxon>Agaricales</taxon>
        <taxon>Agaricineae</taxon>
        <taxon>Strophariaceae</taxon>
        <taxon>Hypholoma</taxon>
    </lineage>
</organism>
<dbReference type="CDD" id="cd07822">
    <property type="entry name" value="SRPBCC_4"/>
    <property type="match status" value="1"/>
</dbReference>
<dbReference type="InterPro" id="IPR019587">
    <property type="entry name" value="Polyketide_cyclase/dehydratase"/>
</dbReference>
<evidence type="ECO:0000313" key="1">
    <source>
        <dbReference type="EMBL" id="KJA17165.1"/>
    </source>
</evidence>
<keyword evidence="2" id="KW-1185">Reference proteome</keyword>
<evidence type="ECO:0008006" key="3">
    <source>
        <dbReference type="Google" id="ProtNLM"/>
    </source>
</evidence>
<dbReference type="PANTHER" id="PTHR36166">
    <property type="entry name" value="CHROMOSOME 9, WHOLE GENOME SHOTGUN SEQUENCE"/>
    <property type="match status" value="1"/>
</dbReference>
<dbReference type="Pfam" id="PF10604">
    <property type="entry name" value="Polyketide_cyc2"/>
    <property type="match status" value="1"/>
</dbReference>
<gene>
    <name evidence="1" type="ORF">HYPSUDRAFT_206437</name>
</gene>
<accession>A0A0D2P9Z7</accession>
<reference evidence="2" key="1">
    <citation type="submission" date="2014-04" db="EMBL/GenBank/DDBJ databases">
        <title>Evolutionary Origins and Diversification of the Mycorrhizal Mutualists.</title>
        <authorList>
            <consortium name="DOE Joint Genome Institute"/>
            <consortium name="Mycorrhizal Genomics Consortium"/>
            <person name="Kohler A."/>
            <person name="Kuo A."/>
            <person name="Nagy L.G."/>
            <person name="Floudas D."/>
            <person name="Copeland A."/>
            <person name="Barry K.W."/>
            <person name="Cichocki N."/>
            <person name="Veneault-Fourrey C."/>
            <person name="LaButti K."/>
            <person name="Lindquist E.A."/>
            <person name="Lipzen A."/>
            <person name="Lundell T."/>
            <person name="Morin E."/>
            <person name="Murat C."/>
            <person name="Riley R."/>
            <person name="Ohm R."/>
            <person name="Sun H."/>
            <person name="Tunlid A."/>
            <person name="Henrissat B."/>
            <person name="Grigoriev I.V."/>
            <person name="Hibbett D.S."/>
            <person name="Martin F."/>
        </authorList>
    </citation>
    <scope>NUCLEOTIDE SEQUENCE [LARGE SCALE GENOMIC DNA]</scope>
    <source>
        <strain evidence="2">FD-334 SS-4</strain>
    </source>
</reference>
<dbReference type="PANTHER" id="PTHR36166:SF1">
    <property type="entry name" value="SRPBCC DOMAIN-CONTAINING PROTEIN"/>
    <property type="match status" value="1"/>
</dbReference>
<dbReference type="SUPFAM" id="SSF55961">
    <property type="entry name" value="Bet v1-like"/>
    <property type="match status" value="1"/>
</dbReference>
<name>A0A0D2P9Z7_HYPSF</name>
<dbReference type="Proteomes" id="UP000054270">
    <property type="component" value="Unassembled WGS sequence"/>
</dbReference>
<sequence length="178" mass="19489">MSDSHLPPLGADHVFSVSASALIDAPIERVWATLLDFPAYGDWNSFVRTMTLVTPAKAPLADQTAAVGAHILMRVHMPPTMGEPEGMFGVNSAFCVITHIDADAHRAAWKTAGTPAWLLRSERWQALSVDETTGKTRYETVEVFGGILAYVTSYFFGDKLRVAFRAFADTLKARSEQS</sequence>
<dbReference type="EMBL" id="KN817608">
    <property type="protein sequence ID" value="KJA17165.1"/>
    <property type="molecule type" value="Genomic_DNA"/>
</dbReference>
<dbReference type="OMA" id="LHTERWQ"/>
<evidence type="ECO:0000313" key="2">
    <source>
        <dbReference type="Proteomes" id="UP000054270"/>
    </source>
</evidence>